<proteinExistence type="predicted"/>
<dbReference type="NCBIfam" id="TIGR02857">
    <property type="entry name" value="CydD"/>
    <property type="match status" value="1"/>
</dbReference>
<keyword evidence="6" id="KW-0547">Nucleotide-binding</keyword>
<reference evidence="13 15" key="1">
    <citation type="submission" date="2014-03" db="EMBL/GenBank/DDBJ databases">
        <title>Complete genome sequence of the Radio-Resistant Rubrobacter radiotolerans RSPS-4.</title>
        <authorList>
            <person name="Egas C.C."/>
            <person name="Barroso C.C."/>
            <person name="Froufe H.J.C."/>
            <person name="Pacheco J.J."/>
            <person name="Albuquerque L.L."/>
            <person name="da Costa M.M.S."/>
        </authorList>
    </citation>
    <scope>NUCLEOTIDE SEQUENCE [LARGE SCALE GENOMIC DNA]</scope>
    <source>
        <strain evidence="13 15">RSPS-4</strain>
        <plasmid evidence="13 15">2</plasmid>
    </source>
</reference>
<dbReference type="PROSITE" id="PS00211">
    <property type="entry name" value="ABC_TRANSPORTER_1"/>
    <property type="match status" value="1"/>
</dbReference>
<evidence type="ECO:0000256" key="3">
    <source>
        <dbReference type="ARBA" id="ARBA00022475"/>
    </source>
</evidence>
<dbReference type="AlphaFoldDB" id="A0A023X7N4"/>
<keyword evidence="7" id="KW-0067">ATP-binding</keyword>
<dbReference type="GO" id="GO:0016887">
    <property type="term" value="F:ATP hydrolysis activity"/>
    <property type="evidence" value="ECO:0007669"/>
    <property type="project" value="InterPro"/>
</dbReference>
<feature type="transmembrane region" description="Helical" evidence="10">
    <location>
        <begin position="256"/>
        <end position="281"/>
    </location>
</feature>
<keyword evidence="4" id="KW-0997">Cell inner membrane</keyword>
<evidence type="ECO:0000256" key="10">
    <source>
        <dbReference type="SAM" id="Phobius"/>
    </source>
</evidence>
<dbReference type="GO" id="GO:0042883">
    <property type="term" value="P:cysteine transport"/>
    <property type="evidence" value="ECO:0007669"/>
    <property type="project" value="InterPro"/>
</dbReference>
<dbReference type="InterPro" id="IPR011527">
    <property type="entry name" value="ABC1_TM_dom"/>
</dbReference>
<dbReference type="InterPro" id="IPR017871">
    <property type="entry name" value="ABC_transporter-like_CS"/>
</dbReference>
<dbReference type="InterPro" id="IPR027417">
    <property type="entry name" value="P-loop_NTPase"/>
</dbReference>
<keyword evidence="2" id="KW-0813">Transport</keyword>
<dbReference type="InterPro" id="IPR003439">
    <property type="entry name" value="ABC_transporter-like_ATP-bd"/>
</dbReference>
<sequence>MKNGERGGDDRAERSAERRAGRELVGRVGGTRAYLAASVAFGALGTVATVVQLAALAAVVGAVFLRAEEPGEVVRVVLVFVGATLARAGFAWLRGAAGSRGAARAKSVLRERTFRRLLARGPAYTGKERTGELVASLTEGVEKLDDYLRRYLPQKYLCALSPGIIAAYVFTKDVPSALLLLVTAPVIPVMMAVVGAYSEEHVKSRMASLGRTSAYFLDVIQGLPTLRAAARSRSEGERVGRVSESFRRRTMKVLRYAFLSGLVLEFMTALAIGLVAVVLGVRVISGSVPFEAALVVLLLAPEFYRPLRELGASRHAGIEGEAAAERLLELLDGGSPDEKPAGRDTLAGEPFYARRSGAVPSPAASLTLRGVRYTYPGAERPALCGVDLEVSPGEVVAVVGPSGAGKSTLIQAVMRFIEPDAGEISLGGVPARNLPPNLWRERLAFVPQRPHVFSGTLGENLLLARPEATEEELARAVRLAGLDELLERLPLGYDTPVGERGARLSGGEAQRVAIARAFLKDAPLLVLDEPTANLDPENERLVRDSLELLTRERTALVVAHRLSTVRRADRTLVLDGGRVAERGEHEALAGGDGLYARLLESYRGEAWPDGPTNGLRRAFG</sequence>
<evidence type="ECO:0000313" key="15">
    <source>
        <dbReference type="Proteomes" id="UP000025229"/>
    </source>
</evidence>
<dbReference type="InterPro" id="IPR003593">
    <property type="entry name" value="AAA+_ATPase"/>
</dbReference>
<evidence type="ECO:0000313" key="14">
    <source>
        <dbReference type="EMBL" id="MDX5895490.1"/>
    </source>
</evidence>
<dbReference type="Pfam" id="PF00664">
    <property type="entry name" value="ABC_membrane"/>
    <property type="match status" value="1"/>
</dbReference>
<keyword evidence="5 10" id="KW-0812">Transmembrane</keyword>
<evidence type="ECO:0000256" key="8">
    <source>
        <dbReference type="ARBA" id="ARBA00022989"/>
    </source>
</evidence>
<dbReference type="EMBL" id="CP007516">
    <property type="protein sequence ID" value="AHY48353.1"/>
    <property type="molecule type" value="Genomic_DNA"/>
</dbReference>
<dbReference type="PANTHER" id="PTHR24221">
    <property type="entry name" value="ATP-BINDING CASSETTE SUB-FAMILY B"/>
    <property type="match status" value="1"/>
</dbReference>
<dbReference type="GO" id="GO:0140359">
    <property type="term" value="F:ABC-type transporter activity"/>
    <property type="evidence" value="ECO:0007669"/>
    <property type="project" value="InterPro"/>
</dbReference>
<evidence type="ECO:0000256" key="7">
    <source>
        <dbReference type="ARBA" id="ARBA00022840"/>
    </source>
</evidence>
<dbReference type="RefSeq" id="WP_051590074.1">
    <property type="nucleotide sequence ID" value="NZ_CP007516.1"/>
</dbReference>
<dbReference type="PANTHER" id="PTHR24221:SF590">
    <property type="entry name" value="COMPONENT LINKED WITH THE ASSEMBLY OF CYTOCHROME' TRANSPORT TRANSMEMBRANE ATP-BINDING PROTEIN ABC TRANSPORTER CYDD-RELATED"/>
    <property type="match status" value="1"/>
</dbReference>
<evidence type="ECO:0000256" key="2">
    <source>
        <dbReference type="ARBA" id="ARBA00022448"/>
    </source>
</evidence>
<dbReference type="SUPFAM" id="SSF52540">
    <property type="entry name" value="P-loop containing nucleoside triphosphate hydrolases"/>
    <property type="match status" value="1"/>
</dbReference>
<evidence type="ECO:0000256" key="4">
    <source>
        <dbReference type="ARBA" id="ARBA00022519"/>
    </source>
</evidence>
<dbReference type="FunFam" id="3.40.50.300:FF:001001">
    <property type="entry name" value="Multidrug ABC transporter ATP-binding protein"/>
    <property type="match status" value="1"/>
</dbReference>
<dbReference type="HOGENOM" id="CLU_000604_84_9_11"/>
<evidence type="ECO:0000256" key="9">
    <source>
        <dbReference type="ARBA" id="ARBA00023136"/>
    </source>
</evidence>
<feature type="domain" description="ABC transmembrane type-1" evidence="12">
    <location>
        <begin position="36"/>
        <end position="319"/>
    </location>
</feature>
<feature type="transmembrane region" description="Helical" evidence="10">
    <location>
        <begin position="156"/>
        <end position="171"/>
    </location>
</feature>
<dbReference type="CDD" id="cd18584">
    <property type="entry name" value="ABC_6TM_AarD_CydD"/>
    <property type="match status" value="1"/>
</dbReference>
<organism evidence="13 15">
    <name type="scientific">Rubrobacter radiotolerans</name>
    <name type="common">Arthrobacter radiotolerans</name>
    <dbReference type="NCBI Taxonomy" id="42256"/>
    <lineage>
        <taxon>Bacteria</taxon>
        <taxon>Bacillati</taxon>
        <taxon>Actinomycetota</taxon>
        <taxon>Rubrobacteria</taxon>
        <taxon>Rubrobacterales</taxon>
        <taxon>Rubrobacteraceae</taxon>
        <taxon>Rubrobacter</taxon>
    </lineage>
</organism>
<dbReference type="PROSITE" id="PS50929">
    <property type="entry name" value="ABC_TM1F"/>
    <property type="match status" value="1"/>
</dbReference>
<dbReference type="Proteomes" id="UP001281130">
    <property type="component" value="Unassembled WGS sequence"/>
</dbReference>
<evidence type="ECO:0000256" key="6">
    <source>
        <dbReference type="ARBA" id="ARBA00022741"/>
    </source>
</evidence>
<evidence type="ECO:0000259" key="12">
    <source>
        <dbReference type="PROSITE" id="PS50929"/>
    </source>
</evidence>
<dbReference type="Gene3D" id="3.40.50.300">
    <property type="entry name" value="P-loop containing nucleotide triphosphate hydrolases"/>
    <property type="match status" value="1"/>
</dbReference>
<dbReference type="KEGG" id="rrd:RradSPS_3070"/>
<geneLocation type="plasmid" evidence="13">
    <name>2</name>
</geneLocation>
<feature type="transmembrane region" description="Helical" evidence="10">
    <location>
        <begin position="34"/>
        <end position="67"/>
    </location>
</feature>
<dbReference type="SUPFAM" id="SSF90123">
    <property type="entry name" value="ABC transporter transmembrane region"/>
    <property type="match status" value="1"/>
</dbReference>
<dbReference type="GO" id="GO:0005524">
    <property type="term" value="F:ATP binding"/>
    <property type="evidence" value="ECO:0007669"/>
    <property type="project" value="UniProtKB-KW"/>
</dbReference>
<evidence type="ECO:0000256" key="1">
    <source>
        <dbReference type="ARBA" id="ARBA00004651"/>
    </source>
</evidence>
<dbReference type="InterPro" id="IPR039421">
    <property type="entry name" value="Type_1_exporter"/>
</dbReference>
<keyword evidence="15" id="KW-1185">Reference proteome</keyword>
<gene>
    <name evidence="14" type="primary">cydD</name>
    <name evidence="13" type="ORF">RradSPS_3070</name>
    <name evidence="14" type="ORF">SIL72_15790</name>
</gene>
<keyword evidence="13" id="KW-0614">Plasmid</keyword>
<dbReference type="Proteomes" id="UP000025229">
    <property type="component" value="Plasmid 2"/>
</dbReference>
<name>A0A023X7N4_RUBRA</name>
<dbReference type="eggNOG" id="COG4988">
    <property type="taxonomic scope" value="Bacteria"/>
</dbReference>
<feature type="transmembrane region" description="Helical" evidence="10">
    <location>
        <begin position="73"/>
        <end position="93"/>
    </location>
</feature>
<feature type="transmembrane region" description="Helical" evidence="10">
    <location>
        <begin position="177"/>
        <end position="197"/>
    </location>
</feature>
<keyword evidence="8 10" id="KW-1133">Transmembrane helix</keyword>
<evidence type="ECO:0000259" key="11">
    <source>
        <dbReference type="PROSITE" id="PS50893"/>
    </source>
</evidence>
<dbReference type="PATRIC" id="fig|42256.3.peg.3119"/>
<evidence type="ECO:0000256" key="5">
    <source>
        <dbReference type="ARBA" id="ARBA00022692"/>
    </source>
</evidence>
<dbReference type="PROSITE" id="PS50893">
    <property type="entry name" value="ABC_TRANSPORTER_2"/>
    <property type="match status" value="1"/>
</dbReference>
<reference evidence="14" key="2">
    <citation type="submission" date="2023-11" db="EMBL/GenBank/DDBJ databases">
        <title>MicrobeMod: A computational toolkit for identifying prokaryotic methylation and restriction-modification with nanopore sequencing.</title>
        <authorList>
            <person name="Crits-Christoph A."/>
            <person name="Kang S.C."/>
            <person name="Lee H."/>
            <person name="Ostrov N."/>
        </authorList>
    </citation>
    <scope>NUCLEOTIDE SEQUENCE</scope>
    <source>
        <strain evidence="14">ATCC 51242</strain>
    </source>
</reference>
<dbReference type="InterPro" id="IPR014216">
    <property type="entry name" value="ABC_transptr_CydD"/>
</dbReference>
<evidence type="ECO:0000313" key="13">
    <source>
        <dbReference type="EMBL" id="AHY48353.1"/>
    </source>
</evidence>
<dbReference type="InterPro" id="IPR036640">
    <property type="entry name" value="ABC1_TM_sf"/>
</dbReference>
<keyword evidence="3" id="KW-1003">Cell membrane</keyword>
<dbReference type="SMART" id="SM00382">
    <property type="entry name" value="AAA"/>
    <property type="match status" value="1"/>
</dbReference>
<dbReference type="Gene3D" id="1.20.1560.10">
    <property type="entry name" value="ABC transporter type 1, transmembrane domain"/>
    <property type="match status" value="1"/>
</dbReference>
<dbReference type="Pfam" id="PF00005">
    <property type="entry name" value="ABC_tran"/>
    <property type="match status" value="1"/>
</dbReference>
<protein>
    <submittedName>
        <fullName evidence="13">CydD: thiol reductant ABC exporter, CydD subunit</fullName>
    </submittedName>
    <submittedName>
        <fullName evidence="14">Thiol reductant ABC exporter subunit CydD</fullName>
    </submittedName>
</protein>
<feature type="domain" description="ABC transporter" evidence="11">
    <location>
        <begin position="366"/>
        <end position="601"/>
    </location>
</feature>
<dbReference type="GO" id="GO:0005886">
    <property type="term" value="C:plasma membrane"/>
    <property type="evidence" value="ECO:0007669"/>
    <property type="project" value="UniProtKB-SubCell"/>
</dbReference>
<comment type="subcellular location">
    <subcellularLocation>
        <location evidence="1">Cell membrane</location>
        <topology evidence="1">Multi-pass membrane protein</topology>
    </subcellularLocation>
</comment>
<dbReference type="EMBL" id="JAWXXX010000003">
    <property type="protein sequence ID" value="MDX5895490.1"/>
    <property type="molecule type" value="Genomic_DNA"/>
</dbReference>
<accession>A0A023X7N4</accession>
<keyword evidence="9 10" id="KW-0472">Membrane</keyword>